<proteinExistence type="predicted"/>
<gene>
    <name evidence="2" type="ORF">FKW77_001302</name>
</gene>
<reference evidence="2 3" key="1">
    <citation type="submission" date="2019-07" db="EMBL/GenBank/DDBJ databases">
        <title>Finished genome of Venturia effusa.</title>
        <authorList>
            <person name="Young C.A."/>
            <person name="Cox M.P."/>
            <person name="Ganley A.R.D."/>
            <person name="David W.J."/>
        </authorList>
    </citation>
    <scope>NUCLEOTIDE SEQUENCE [LARGE SCALE GENOMIC DNA]</scope>
    <source>
        <strain evidence="3">albino</strain>
    </source>
</reference>
<name>A0A517LNC3_9PEZI</name>
<keyword evidence="3" id="KW-1185">Reference proteome</keyword>
<dbReference type="Proteomes" id="UP000316270">
    <property type="component" value="Chromosome 17"/>
</dbReference>
<accession>A0A517LNC3</accession>
<evidence type="ECO:0000313" key="2">
    <source>
        <dbReference type="EMBL" id="QDS77143.1"/>
    </source>
</evidence>
<organism evidence="2 3">
    <name type="scientific">Venturia effusa</name>
    <dbReference type="NCBI Taxonomy" id="50376"/>
    <lineage>
        <taxon>Eukaryota</taxon>
        <taxon>Fungi</taxon>
        <taxon>Dikarya</taxon>
        <taxon>Ascomycota</taxon>
        <taxon>Pezizomycotina</taxon>
        <taxon>Dothideomycetes</taxon>
        <taxon>Pleosporomycetidae</taxon>
        <taxon>Venturiales</taxon>
        <taxon>Venturiaceae</taxon>
        <taxon>Venturia</taxon>
    </lineage>
</organism>
<dbReference type="EMBL" id="CP042201">
    <property type="protein sequence ID" value="QDS77143.1"/>
    <property type="molecule type" value="Genomic_DNA"/>
</dbReference>
<evidence type="ECO:0000313" key="3">
    <source>
        <dbReference type="Proteomes" id="UP000316270"/>
    </source>
</evidence>
<feature type="region of interest" description="Disordered" evidence="1">
    <location>
        <begin position="1"/>
        <end position="76"/>
    </location>
</feature>
<sequence length="170" mass="18002">MSSSNNTQSGSGGPGGKRGKGKNVHLVHSATSWRLNSTAESSSNAENTNASGGNNTTGVTTTNPGTDVALPPRAPAPEIEFPEGCMIFPLVPAAYGRNQARRALHLAAQGRPDAWVGDLAKPIIRDANKRRGAFTKTPREEGRDNEIYRWEDEGLDELQLGLIANAPDVG</sequence>
<feature type="compositionally biased region" description="Low complexity" evidence="1">
    <location>
        <begin position="36"/>
        <end position="63"/>
    </location>
</feature>
<dbReference type="AlphaFoldDB" id="A0A517LNC3"/>
<dbReference type="OrthoDB" id="10480395at2759"/>
<protein>
    <submittedName>
        <fullName evidence="2">Uncharacterized protein</fullName>
    </submittedName>
</protein>
<evidence type="ECO:0000256" key="1">
    <source>
        <dbReference type="SAM" id="MobiDB-lite"/>
    </source>
</evidence>